<evidence type="ECO:0000256" key="4">
    <source>
        <dbReference type="ARBA" id="ARBA00023315"/>
    </source>
</evidence>
<comment type="function">
    <text evidence="5 6">Acetylates the N-terminal alanine of ribosomal protein bS18.</text>
</comment>
<organism evidence="8 9">
    <name type="scientific">Lonepinella koalarum</name>
    <dbReference type="NCBI Taxonomy" id="53417"/>
    <lineage>
        <taxon>Bacteria</taxon>
        <taxon>Pseudomonadati</taxon>
        <taxon>Pseudomonadota</taxon>
        <taxon>Gammaproteobacteria</taxon>
        <taxon>Pasteurellales</taxon>
        <taxon>Pasteurellaceae</taxon>
        <taxon>Lonepinella</taxon>
    </lineage>
</organism>
<keyword evidence="4 5" id="KW-0012">Acyltransferase</keyword>
<dbReference type="Gene3D" id="3.40.630.30">
    <property type="match status" value="1"/>
</dbReference>
<feature type="binding site" evidence="5">
    <location>
        <begin position="70"/>
        <end position="72"/>
    </location>
    <ligand>
        <name>acetyl-CoA</name>
        <dbReference type="ChEBI" id="CHEBI:57288"/>
    </ligand>
</feature>
<dbReference type="GO" id="GO:0008999">
    <property type="term" value="F:protein-N-terminal-alanine acetyltransferase activity"/>
    <property type="evidence" value="ECO:0007669"/>
    <property type="project" value="UniProtKB-UniRule"/>
</dbReference>
<comment type="subcellular location">
    <subcellularLocation>
        <location evidence="5 6">Cytoplasm</location>
    </subcellularLocation>
</comment>
<dbReference type="InterPro" id="IPR050680">
    <property type="entry name" value="YpeA/RimI_acetyltransf"/>
</dbReference>
<dbReference type="PANTHER" id="PTHR43420:SF44">
    <property type="entry name" value="ACETYLTRANSFERASE YPEA"/>
    <property type="match status" value="1"/>
</dbReference>
<evidence type="ECO:0000256" key="5">
    <source>
        <dbReference type="HAMAP-Rule" id="MF_02210"/>
    </source>
</evidence>
<dbReference type="RefSeq" id="WP_132301056.1">
    <property type="nucleotide sequence ID" value="NZ_CP170642.1"/>
</dbReference>
<dbReference type="PANTHER" id="PTHR43420">
    <property type="entry name" value="ACETYLTRANSFERASE"/>
    <property type="match status" value="1"/>
</dbReference>
<dbReference type="InterPro" id="IPR006464">
    <property type="entry name" value="AcTrfase_RimI/Ard1"/>
</dbReference>
<evidence type="ECO:0000313" key="9">
    <source>
        <dbReference type="Proteomes" id="UP000295496"/>
    </source>
</evidence>
<feature type="domain" description="N-acetyltransferase" evidence="7">
    <location>
        <begin position="3"/>
        <end position="149"/>
    </location>
</feature>
<dbReference type="EC" id="2.3.1.266" evidence="5 6"/>
<dbReference type="HAMAP" id="MF_02210">
    <property type="entry name" value="RimI"/>
    <property type="match status" value="1"/>
</dbReference>
<dbReference type="InterPro" id="IPR016181">
    <property type="entry name" value="Acyl_CoA_acyltransferase"/>
</dbReference>
<feature type="active site" description="Proton donor" evidence="5">
    <location>
        <position position="116"/>
    </location>
</feature>
<accession>A0A4R1KYR7</accession>
<evidence type="ECO:0000256" key="3">
    <source>
        <dbReference type="ARBA" id="ARBA00022679"/>
    </source>
</evidence>
<evidence type="ECO:0000256" key="6">
    <source>
        <dbReference type="RuleBase" id="RU363094"/>
    </source>
</evidence>
<comment type="caution">
    <text evidence="8">The sequence shown here is derived from an EMBL/GenBank/DDBJ whole genome shotgun (WGS) entry which is preliminary data.</text>
</comment>
<dbReference type="GO" id="GO:0005737">
    <property type="term" value="C:cytoplasm"/>
    <property type="evidence" value="ECO:0007669"/>
    <property type="project" value="UniProtKB-SubCell"/>
</dbReference>
<dbReference type="Pfam" id="PF00583">
    <property type="entry name" value="Acetyltransf_1"/>
    <property type="match status" value="1"/>
</dbReference>
<evidence type="ECO:0000313" key="8">
    <source>
        <dbReference type="EMBL" id="TCK70672.1"/>
    </source>
</evidence>
<dbReference type="EMBL" id="SMGJ01000002">
    <property type="protein sequence ID" value="TCK70672.1"/>
    <property type="molecule type" value="Genomic_DNA"/>
</dbReference>
<comment type="similarity">
    <text evidence="1 5 6">Belongs to the acetyltransferase family. RimI subfamily.</text>
</comment>
<keyword evidence="2 5" id="KW-0963">Cytoplasm</keyword>
<reference evidence="8 9" key="1">
    <citation type="submission" date="2019-03" db="EMBL/GenBank/DDBJ databases">
        <title>Genomic Encyclopedia of Type Strains, Phase IV (KMG-IV): sequencing the most valuable type-strain genomes for metagenomic binning, comparative biology and taxonomic classification.</title>
        <authorList>
            <person name="Goeker M."/>
        </authorList>
    </citation>
    <scope>NUCLEOTIDE SEQUENCE [LARGE SCALE GENOMIC DNA]</scope>
    <source>
        <strain evidence="8 9">DSM 10053</strain>
    </source>
</reference>
<dbReference type="InterPro" id="IPR000182">
    <property type="entry name" value="GNAT_dom"/>
</dbReference>
<evidence type="ECO:0000256" key="1">
    <source>
        <dbReference type="ARBA" id="ARBA00005395"/>
    </source>
</evidence>
<evidence type="ECO:0000256" key="2">
    <source>
        <dbReference type="ARBA" id="ARBA00022490"/>
    </source>
</evidence>
<keyword evidence="3 5" id="KW-0808">Transferase</keyword>
<comment type="catalytic activity">
    <reaction evidence="5 6">
        <text>N-terminal L-alanyl-[ribosomal protein bS18] + acetyl-CoA = N-terminal N(alpha)-acetyl-L-alanyl-[ribosomal protein bS18] + CoA + H(+)</text>
        <dbReference type="Rhea" id="RHEA:43756"/>
        <dbReference type="Rhea" id="RHEA-COMP:10676"/>
        <dbReference type="Rhea" id="RHEA-COMP:10677"/>
        <dbReference type="ChEBI" id="CHEBI:15378"/>
        <dbReference type="ChEBI" id="CHEBI:57287"/>
        <dbReference type="ChEBI" id="CHEBI:57288"/>
        <dbReference type="ChEBI" id="CHEBI:64718"/>
        <dbReference type="ChEBI" id="CHEBI:83683"/>
        <dbReference type="EC" id="2.3.1.266"/>
    </reaction>
</comment>
<dbReference type="InterPro" id="IPR043690">
    <property type="entry name" value="RimI"/>
</dbReference>
<feature type="active site" description="Proton acceptor" evidence="5">
    <location>
        <position position="104"/>
    </location>
</feature>
<evidence type="ECO:0000259" key="7">
    <source>
        <dbReference type="PROSITE" id="PS51186"/>
    </source>
</evidence>
<comment type="caution">
    <text evidence="5">Lacks conserved residue(s) required for the propagation of feature annotation.</text>
</comment>
<dbReference type="Proteomes" id="UP000295496">
    <property type="component" value="Unassembled WGS sequence"/>
</dbReference>
<dbReference type="NCBIfam" id="TIGR01575">
    <property type="entry name" value="rimI"/>
    <property type="match status" value="1"/>
</dbReference>
<proteinExistence type="inferred from homology"/>
<keyword evidence="9" id="KW-1185">Reference proteome</keyword>
<dbReference type="AlphaFoldDB" id="A0A4R1KYR7"/>
<name>A0A4R1KYR7_9PAST</name>
<protein>
    <recommendedName>
        <fullName evidence="5 6">[Ribosomal protein bS18]-alanine N-acetyltransferase</fullName>
        <ecNumber evidence="5 6">2.3.1.266</ecNumber>
    </recommendedName>
</protein>
<feature type="binding site" evidence="5">
    <location>
        <position position="109"/>
    </location>
    <ligand>
        <name>acetyl-CoA</name>
        <dbReference type="ChEBI" id="CHEBI:57288"/>
    </ligand>
</feature>
<dbReference type="PROSITE" id="PS51186">
    <property type="entry name" value="GNAT"/>
    <property type="match status" value="1"/>
</dbReference>
<dbReference type="SUPFAM" id="SSF55729">
    <property type="entry name" value="Acyl-CoA N-acyltransferases (Nat)"/>
    <property type="match status" value="1"/>
</dbReference>
<sequence>MDIQIEFIVPQDFDRLFTIEQEAHLIPWSLGTLTNNQGERYHNLKILLNHQIVGFAISQIVLDEATLFNIAIDPKFQGKKLGSILLNHLLQQLQQKGIKTLWLEVRESNQKAQKLYEQCGFNTVCVRKNYYPTLDGKRENAIVMAAYLAF</sequence>
<gene>
    <name evidence="5" type="primary">rimI</name>
    <name evidence="8" type="ORF">EV692_0961</name>
</gene>
<dbReference type="NCBIfam" id="NF007025">
    <property type="entry name" value="PRK09491.1"/>
    <property type="match status" value="1"/>
</dbReference>
<dbReference type="CDD" id="cd04301">
    <property type="entry name" value="NAT_SF"/>
    <property type="match status" value="1"/>
</dbReference>